<evidence type="ECO:0000256" key="1">
    <source>
        <dbReference type="SAM" id="MobiDB-lite"/>
    </source>
</evidence>
<dbReference type="RefSeq" id="WP_042543511.1">
    <property type="nucleotide sequence ID" value="NZ_JXSQ01000005.1"/>
</dbReference>
<dbReference type="SUPFAM" id="SSF54637">
    <property type="entry name" value="Thioesterase/thiol ester dehydrase-isomerase"/>
    <property type="match status" value="1"/>
</dbReference>
<protein>
    <submittedName>
        <fullName evidence="2">4-hydroxybenzoyl-CoA thioesterase</fullName>
    </submittedName>
</protein>
<dbReference type="EMBL" id="JXSQ01000005">
    <property type="protein sequence ID" value="KIP53026.1"/>
    <property type="molecule type" value="Genomic_DNA"/>
</dbReference>
<dbReference type="PANTHER" id="PTHR12475:SF4">
    <property type="entry name" value="PROTEIN THEM6"/>
    <property type="match status" value="1"/>
</dbReference>
<dbReference type="InterPro" id="IPR051490">
    <property type="entry name" value="THEM6_lcsJ_thioesterase"/>
</dbReference>
<organism evidence="2 3">
    <name type="scientific">Leucobacter komagatae</name>
    <dbReference type="NCBI Taxonomy" id="55969"/>
    <lineage>
        <taxon>Bacteria</taxon>
        <taxon>Bacillati</taxon>
        <taxon>Actinomycetota</taxon>
        <taxon>Actinomycetes</taxon>
        <taxon>Micrococcales</taxon>
        <taxon>Microbacteriaceae</taxon>
        <taxon>Leucobacter</taxon>
    </lineage>
</organism>
<gene>
    <name evidence="2" type="ORF">SD72_05950</name>
</gene>
<dbReference type="InterPro" id="IPR029069">
    <property type="entry name" value="HotDog_dom_sf"/>
</dbReference>
<dbReference type="Gene3D" id="3.10.129.10">
    <property type="entry name" value="Hotdog Thioesterase"/>
    <property type="match status" value="1"/>
</dbReference>
<dbReference type="CDD" id="cd00586">
    <property type="entry name" value="4HBT"/>
    <property type="match status" value="1"/>
</dbReference>
<dbReference type="AlphaFoldDB" id="A0A0D0HZP2"/>
<feature type="region of interest" description="Disordered" evidence="1">
    <location>
        <begin position="178"/>
        <end position="202"/>
    </location>
</feature>
<dbReference type="Pfam" id="PF13279">
    <property type="entry name" value="4HBT_2"/>
    <property type="match status" value="1"/>
</dbReference>
<reference evidence="2 3" key="1">
    <citation type="submission" date="2015-01" db="EMBL/GenBank/DDBJ databases">
        <title>Draft genome sequence of Leucobacter komagatae strain VKM ST2845.</title>
        <authorList>
            <person name="Karlyshev A.V."/>
            <person name="Kudryashova E.B."/>
        </authorList>
    </citation>
    <scope>NUCLEOTIDE SEQUENCE [LARGE SCALE GENOMIC DNA]</scope>
    <source>
        <strain evidence="2 3">VKM ST2845</strain>
    </source>
</reference>
<evidence type="ECO:0000313" key="2">
    <source>
        <dbReference type="EMBL" id="KIP53026.1"/>
    </source>
</evidence>
<feature type="compositionally biased region" description="Polar residues" evidence="1">
    <location>
        <begin position="180"/>
        <end position="193"/>
    </location>
</feature>
<keyword evidence="3" id="KW-1185">Reference proteome</keyword>
<proteinExistence type="predicted"/>
<sequence>MHMLPRTLWHQWFVGSRGPKLGFSDISRSEFRVWPTDLDILRHMNNGKYLSIMDVGRFDLIQRNGVFDLFKQNNWYPVVVNQTISYRKSLNPWMKFTLESRILGVDEQAVYMEQRFVRPAPASSGIAGEPEIYARAIVRARILRRAGGVVAMSEIIEKSGVDPETLHVPAEYLEWGETTKLPSTRTDTPSVWEQTPGVAHQH</sequence>
<accession>A0A0D0HZP2</accession>
<dbReference type="PANTHER" id="PTHR12475">
    <property type="match status" value="1"/>
</dbReference>
<name>A0A0D0HZP2_9MICO</name>
<evidence type="ECO:0000313" key="3">
    <source>
        <dbReference type="Proteomes" id="UP000032120"/>
    </source>
</evidence>
<dbReference type="Proteomes" id="UP000032120">
    <property type="component" value="Unassembled WGS sequence"/>
</dbReference>
<comment type="caution">
    <text evidence="2">The sequence shown here is derived from an EMBL/GenBank/DDBJ whole genome shotgun (WGS) entry which is preliminary data.</text>
</comment>